<comment type="similarity">
    <text evidence="18">Belongs to the LpxC family.</text>
</comment>
<dbReference type="OrthoDB" id="9772788at2"/>
<dbReference type="GO" id="GO:0046872">
    <property type="term" value="F:metal ion binding"/>
    <property type="evidence" value="ECO:0007669"/>
    <property type="project" value="UniProtKB-KW"/>
</dbReference>
<evidence type="ECO:0000313" key="21">
    <source>
        <dbReference type="Proteomes" id="UP000218267"/>
    </source>
</evidence>
<keyword evidence="13" id="KW-0511">Multifunctional enzyme</keyword>
<dbReference type="KEGG" id="mbas:ALGA_2038"/>
<dbReference type="InterPro" id="IPR020568">
    <property type="entry name" value="Ribosomal_Su5_D2-typ_SF"/>
</dbReference>
<dbReference type="EMBL" id="AP018042">
    <property type="protein sequence ID" value="BAX80393.1"/>
    <property type="molecule type" value="Genomic_DNA"/>
</dbReference>
<gene>
    <name evidence="19" type="primary">fabZ</name>
    <name evidence="18" type="synonym">lpxC</name>
    <name evidence="20" type="ORF">ALGA_2038</name>
</gene>
<evidence type="ECO:0000256" key="3">
    <source>
        <dbReference type="ARBA" id="ARBA00004496"/>
    </source>
</evidence>
<sequence length="463" mass="51751">MADKQRTLAKEFTLTGKGLHTGLEVSIKFVPASENHGYQFKRVDLEGQPVIVASAEFVGDTSRGTVLEKGECKVQTIEHALSALYGLGIDNCLIEMNSTEPPILDGSAKFYVEGIEEVGIVEQNAIREYYVPKEKITYRDEARGSEITILPDDEYSVDAMISFDSKVLRNQYARLGSLKDYKEEISMCRTFVFVRELEFLLNHNLVKGGDLDNAIVIMDQMMEQKELDRIADLFDHQYVEVKEGILSNLELYFDNECARHKLLDVIGDLALCGKFIKGRVIATCPGHGPNTEMAKLLIKRIKKEMGKDSVPAYDPNKEPVLDIVGVMGLLPHRPPFLLVDKIIDIQDDSIVGVKNVSMNEPYFVGHFPGEPVMPGVLMVEAMAQCGGILVLNQVEDPENYSTYFLTQNNIKFRKKVVPGDTLIFKLSFLSPIRRGIANMRGLAFVGDTIVAEGEFMAQIAKKK</sequence>
<dbReference type="Pfam" id="PF03331">
    <property type="entry name" value="LpxC"/>
    <property type="match status" value="2"/>
</dbReference>
<dbReference type="PANTHER" id="PTHR33694">
    <property type="entry name" value="UDP-3-O-ACYL-N-ACETYLGLUCOSAMINE DEACETYLASE 1, MITOCHONDRIAL-RELATED"/>
    <property type="match status" value="1"/>
</dbReference>
<dbReference type="AlphaFoldDB" id="A0A1Y1CJZ4"/>
<evidence type="ECO:0000256" key="7">
    <source>
        <dbReference type="ARBA" id="ARBA00022556"/>
    </source>
</evidence>
<evidence type="ECO:0000256" key="15">
    <source>
        <dbReference type="ARBA" id="ARBA00025049"/>
    </source>
</evidence>
<evidence type="ECO:0000256" key="18">
    <source>
        <dbReference type="HAMAP-Rule" id="MF_00388"/>
    </source>
</evidence>
<dbReference type="InterPro" id="IPR015870">
    <property type="entry name" value="UDP-acyl_N-AcGlcN_deAcase_N"/>
</dbReference>
<proteinExistence type="inferred from homology"/>
<evidence type="ECO:0000313" key="20">
    <source>
        <dbReference type="EMBL" id="BAX80393.1"/>
    </source>
</evidence>
<keyword evidence="11 18" id="KW-0443">Lipid metabolism</keyword>
<dbReference type="Proteomes" id="UP000218267">
    <property type="component" value="Chromosome"/>
</dbReference>
<evidence type="ECO:0000256" key="4">
    <source>
        <dbReference type="ARBA" id="ARBA00005002"/>
    </source>
</evidence>
<keyword evidence="6 18" id="KW-0444">Lipid biosynthesis</keyword>
<evidence type="ECO:0000256" key="16">
    <source>
        <dbReference type="ARBA" id="ARBA00061221"/>
    </source>
</evidence>
<keyword evidence="21" id="KW-1185">Reference proteome</keyword>
<keyword evidence="5 19" id="KW-0963">Cytoplasm</keyword>
<feature type="binding site" evidence="18">
    <location>
        <position position="260"/>
    </location>
    <ligand>
        <name>Zn(2+)</name>
        <dbReference type="ChEBI" id="CHEBI:29105"/>
    </ligand>
</feature>
<dbReference type="FunFam" id="3.10.129.10:FF:000001">
    <property type="entry name" value="3-hydroxyacyl-[acyl-carrier-protein] dehydratase FabZ"/>
    <property type="match status" value="1"/>
</dbReference>
<dbReference type="InterPro" id="IPR004463">
    <property type="entry name" value="UDP-acyl_GlcNac_deAcase"/>
</dbReference>
<feature type="binding site" evidence="18">
    <location>
        <position position="264"/>
    </location>
    <ligand>
        <name>Zn(2+)</name>
        <dbReference type="ChEBI" id="CHEBI:29105"/>
    </ligand>
</feature>
<evidence type="ECO:0000256" key="8">
    <source>
        <dbReference type="ARBA" id="ARBA00022723"/>
    </source>
</evidence>
<dbReference type="NCBIfam" id="NF000582">
    <property type="entry name" value="PRK00006.1"/>
    <property type="match status" value="1"/>
</dbReference>
<evidence type="ECO:0000256" key="14">
    <source>
        <dbReference type="ARBA" id="ARBA00024535"/>
    </source>
</evidence>
<dbReference type="GO" id="GO:0005737">
    <property type="term" value="C:cytoplasm"/>
    <property type="evidence" value="ECO:0007669"/>
    <property type="project" value="UniProtKB-SubCell"/>
</dbReference>
<evidence type="ECO:0000256" key="12">
    <source>
        <dbReference type="ARBA" id="ARBA00023239"/>
    </source>
</evidence>
<evidence type="ECO:0000256" key="10">
    <source>
        <dbReference type="ARBA" id="ARBA00022833"/>
    </source>
</evidence>
<protein>
    <recommendedName>
        <fullName evidence="18 19">Multifunctional fusion protein</fullName>
    </recommendedName>
    <domain>
        <recommendedName>
            <fullName evidence="19">3-hydroxyacyl-[acyl-carrier-protein] dehydratase FabZ</fullName>
            <ecNumber evidence="19">4.2.1.59</ecNumber>
        </recommendedName>
        <alternativeName>
            <fullName evidence="19">(3R)-hydroxymyristoyl-[acyl-carrier-protein] dehydratase</fullName>
        </alternativeName>
        <alternativeName>
            <fullName evidence="19">Beta-hydroxyacyl-ACP dehydratase</fullName>
            <shortName evidence="19">(3R)-hydroxymyristoyl-ACP dehydrase</shortName>
        </alternativeName>
    </domain>
    <domain>
        <recommendedName>
            <fullName evidence="18">UDP-3-O-acyl-N-acetylglucosamine deacetylase</fullName>
            <shortName evidence="18">UDP-3-O-acyl-GlcNAc deacetylase</shortName>
            <ecNumber evidence="18">3.5.1.108</ecNumber>
        </recommendedName>
        <alternativeName>
            <fullName evidence="18">UDP-3-O-[R-3-hydroxymyristoyl]-N-acetylglucosamine deacetylase</fullName>
        </alternativeName>
    </domain>
</protein>
<comment type="catalytic activity">
    <reaction evidence="19">
        <text>a (3R)-hydroxyacyl-[ACP] = a (2E)-enoyl-[ACP] + H2O</text>
        <dbReference type="Rhea" id="RHEA:13097"/>
        <dbReference type="Rhea" id="RHEA-COMP:9925"/>
        <dbReference type="Rhea" id="RHEA-COMP:9945"/>
        <dbReference type="ChEBI" id="CHEBI:15377"/>
        <dbReference type="ChEBI" id="CHEBI:78784"/>
        <dbReference type="ChEBI" id="CHEBI:78827"/>
        <dbReference type="EC" id="4.2.1.59"/>
    </reaction>
</comment>
<comment type="catalytic activity">
    <reaction evidence="14 18">
        <text>a UDP-3-O-[(3R)-3-hydroxyacyl]-N-acetyl-alpha-D-glucosamine + H2O = a UDP-3-O-[(3R)-3-hydroxyacyl]-alpha-D-glucosamine + acetate</text>
        <dbReference type="Rhea" id="RHEA:67816"/>
        <dbReference type="ChEBI" id="CHEBI:15377"/>
        <dbReference type="ChEBI" id="CHEBI:30089"/>
        <dbReference type="ChEBI" id="CHEBI:137740"/>
        <dbReference type="ChEBI" id="CHEBI:173225"/>
        <dbReference type="EC" id="3.5.1.108"/>
    </reaction>
</comment>
<evidence type="ECO:0000256" key="6">
    <source>
        <dbReference type="ARBA" id="ARBA00022516"/>
    </source>
</evidence>
<keyword evidence="9 18" id="KW-0378">Hydrolase</keyword>
<comment type="subcellular location">
    <subcellularLocation>
        <location evidence="3 19">Cytoplasm</location>
    </subcellularLocation>
</comment>
<comment type="similarity">
    <text evidence="16">In the N-terminal section; belongs to the LpxC family.</text>
</comment>
<evidence type="ECO:0000256" key="2">
    <source>
        <dbReference type="ARBA" id="ARBA00002923"/>
    </source>
</evidence>
<keyword evidence="8 18" id="KW-0479">Metal-binding</keyword>
<comment type="function">
    <text evidence="2 18">Catalyzes the hydrolysis of UDP-3-O-myristoyl-N-acetylglucosamine to form UDP-3-O-myristoylglucosamine and acetate, the committed step in lipid A biosynthesis.</text>
</comment>
<dbReference type="InterPro" id="IPR010084">
    <property type="entry name" value="FabZ"/>
</dbReference>
<comment type="similarity">
    <text evidence="19">Belongs to the thioester dehydratase family. FabZ subfamily.</text>
</comment>
<comment type="cofactor">
    <cofactor evidence="1 18">
        <name>Zn(2+)</name>
        <dbReference type="ChEBI" id="CHEBI:29105"/>
    </cofactor>
</comment>
<evidence type="ECO:0000256" key="5">
    <source>
        <dbReference type="ARBA" id="ARBA00022490"/>
    </source>
</evidence>
<keyword evidence="7 18" id="KW-0441">Lipid A biosynthesis</keyword>
<name>A0A1Y1CJZ4_9BACT</name>
<feature type="active site" description="Proton donor" evidence="18">
    <location>
        <position position="287"/>
    </location>
</feature>
<dbReference type="SUPFAM" id="SSF54637">
    <property type="entry name" value="Thioesterase/thiol ester dehydrase-isomerase"/>
    <property type="match status" value="1"/>
</dbReference>
<dbReference type="UniPathway" id="UPA00359">
    <property type="reaction ID" value="UER00478"/>
</dbReference>
<dbReference type="Gene3D" id="3.30.1700.10">
    <property type="entry name" value="lpxc deacetylase, domain 2"/>
    <property type="match status" value="1"/>
</dbReference>
<keyword evidence="12 19" id="KW-0456">Lyase</keyword>
<evidence type="ECO:0000256" key="13">
    <source>
        <dbReference type="ARBA" id="ARBA00023268"/>
    </source>
</evidence>
<dbReference type="HAMAP" id="MF_00406">
    <property type="entry name" value="FabZ"/>
    <property type="match status" value="1"/>
</dbReference>
<evidence type="ECO:0000256" key="17">
    <source>
        <dbReference type="ARBA" id="ARBA00061355"/>
    </source>
</evidence>
<dbReference type="Pfam" id="PF07977">
    <property type="entry name" value="FabA"/>
    <property type="match status" value="1"/>
</dbReference>
<dbReference type="Gene3D" id="3.10.129.10">
    <property type="entry name" value="Hotdog Thioesterase"/>
    <property type="match status" value="1"/>
</dbReference>
<dbReference type="GO" id="GO:0016020">
    <property type="term" value="C:membrane"/>
    <property type="evidence" value="ECO:0007669"/>
    <property type="project" value="GOC"/>
</dbReference>
<dbReference type="EC" id="4.2.1.59" evidence="19"/>
<reference evidence="20 21" key="1">
    <citation type="journal article" date="2018" name="Mar. Genomics">
        <title>Complete genome sequence of Marinifilaceae bacterium strain SPP2, isolated from the Antarctic marine sediment.</title>
        <authorList>
            <person name="Watanabe M."/>
            <person name="Kojima H."/>
            <person name="Fukui M."/>
        </authorList>
    </citation>
    <scope>NUCLEOTIDE SEQUENCE [LARGE SCALE GENOMIC DNA]</scope>
    <source>
        <strain evidence="20 21">SPP2</strain>
    </source>
</reference>
<feature type="active site" evidence="19">
    <location>
        <position position="366"/>
    </location>
</feature>
<dbReference type="GO" id="GO:0009245">
    <property type="term" value="P:lipid A biosynthetic process"/>
    <property type="evidence" value="ECO:0007669"/>
    <property type="project" value="UniProtKB-UniRule"/>
</dbReference>
<evidence type="ECO:0000256" key="11">
    <source>
        <dbReference type="ARBA" id="ARBA00023098"/>
    </source>
</evidence>
<dbReference type="InterPro" id="IPR029069">
    <property type="entry name" value="HotDog_dom_sf"/>
</dbReference>
<dbReference type="NCBIfam" id="NF009667">
    <property type="entry name" value="PRK13188.1"/>
    <property type="match status" value="1"/>
</dbReference>
<dbReference type="SUPFAM" id="SSF54211">
    <property type="entry name" value="Ribosomal protein S5 domain 2-like"/>
    <property type="match status" value="2"/>
</dbReference>
<dbReference type="Gene3D" id="3.30.230.20">
    <property type="entry name" value="lpxc deacetylase, domain 1"/>
    <property type="match status" value="1"/>
</dbReference>
<accession>A0A1Y1CJZ4</accession>
<dbReference type="InterPro" id="IPR013114">
    <property type="entry name" value="FabA_FabZ"/>
</dbReference>
<dbReference type="RefSeq" id="WP_096429251.1">
    <property type="nucleotide sequence ID" value="NZ_AP018042.1"/>
</dbReference>
<reference evidence="21" key="2">
    <citation type="journal article" date="2020" name="Antonie Van Leeuwenhoek">
        <title>Labilibaculum antarcticum sp. nov., a novel facultative anaerobic, psychrotorelant bacterium isolated from marine sediment of Antarctica.</title>
        <authorList>
            <person name="Watanabe M."/>
            <person name="Kojima H."/>
            <person name="Fukui M."/>
        </authorList>
    </citation>
    <scope>NUCLEOTIDE SEQUENCE [LARGE SCALE GENOMIC DNA]</scope>
    <source>
        <strain evidence="21">SPP2</strain>
    </source>
</reference>
<evidence type="ECO:0000256" key="9">
    <source>
        <dbReference type="ARBA" id="ARBA00022801"/>
    </source>
</evidence>
<feature type="binding site" evidence="18">
    <location>
        <position position="79"/>
    </location>
    <ligand>
        <name>Zn(2+)</name>
        <dbReference type="ChEBI" id="CHEBI:29105"/>
    </ligand>
</feature>
<dbReference type="HAMAP" id="MF_00388">
    <property type="entry name" value="LpxC"/>
    <property type="match status" value="1"/>
</dbReference>
<comment type="pathway">
    <text evidence="4 18">Glycolipid biosynthesis; lipid IV(A) biosynthesis; lipid IV(A) from (3R)-3-hydroxytetradecanoyl-[acyl-carrier-protein] and UDP-N-acetyl-alpha-D-glucosamine: step 2/6.</text>
</comment>
<comment type="similarity">
    <text evidence="17">In the C-terminal section; belongs to the thioester dehydratase family.</text>
</comment>
<organism evidence="20 21">
    <name type="scientific">Labilibaculum antarcticum</name>
    <dbReference type="NCBI Taxonomy" id="1717717"/>
    <lineage>
        <taxon>Bacteria</taxon>
        <taxon>Pseudomonadati</taxon>
        <taxon>Bacteroidota</taxon>
        <taxon>Bacteroidia</taxon>
        <taxon>Marinilabiliales</taxon>
        <taxon>Marinifilaceae</taxon>
        <taxon>Labilibaculum</taxon>
    </lineage>
</organism>
<dbReference type="PANTHER" id="PTHR33694:SF1">
    <property type="entry name" value="UDP-3-O-ACYL-N-ACETYLGLUCOSAMINE DEACETYLASE 1, MITOCHONDRIAL-RELATED"/>
    <property type="match status" value="1"/>
</dbReference>
<keyword evidence="10 18" id="KW-0862">Zinc</keyword>
<dbReference type="NCBIfam" id="TIGR01750">
    <property type="entry name" value="fabZ"/>
    <property type="match status" value="1"/>
</dbReference>
<dbReference type="InterPro" id="IPR011334">
    <property type="entry name" value="UDP-acyl_GlcNac_deAcase_C"/>
</dbReference>
<dbReference type="GO" id="GO:0103117">
    <property type="term" value="F:UDP-3-O-acyl-N-acetylglucosamine deacetylase activity"/>
    <property type="evidence" value="ECO:0007669"/>
    <property type="project" value="UniProtKB-UniRule"/>
</dbReference>
<dbReference type="GO" id="GO:0019171">
    <property type="term" value="F:(3R)-hydroxyacyl-[acyl-carrier-protein] dehydratase activity"/>
    <property type="evidence" value="ECO:0007669"/>
    <property type="project" value="UniProtKB-EC"/>
</dbReference>
<dbReference type="CDD" id="cd01288">
    <property type="entry name" value="FabZ"/>
    <property type="match status" value="1"/>
</dbReference>
<dbReference type="GO" id="GO:0006633">
    <property type="term" value="P:fatty acid biosynthetic process"/>
    <property type="evidence" value="ECO:0007669"/>
    <property type="project" value="UniProtKB-UniRule"/>
</dbReference>
<dbReference type="EC" id="3.5.1.108" evidence="18"/>
<evidence type="ECO:0000256" key="1">
    <source>
        <dbReference type="ARBA" id="ARBA00001947"/>
    </source>
</evidence>
<comment type="function">
    <text evidence="15 19">Involved in unsaturated fatty acids biosynthesis. Catalyzes the dehydration of short chain beta-hydroxyacyl-ACPs and long chain saturated and unsaturated beta-hydroxyacyl-ACPs.</text>
</comment>
<evidence type="ECO:0000256" key="19">
    <source>
        <dbReference type="HAMAP-Rule" id="MF_00406"/>
    </source>
</evidence>